<reference evidence="7" key="3">
    <citation type="submission" date="2021-03" db="EMBL/GenBank/DDBJ databases">
        <title>Characterization of a novel Integrative Conjugative Element in Glaesserella parasuis.</title>
        <authorList>
            <person name="Hu G."/>
            <person name="Sun H."/>
        </authorList>
    </citation>
    <scope>NUCLEOTIDE SEQUENCE</scope>
    <source>
        <strain evidence="7">GHP1807</strain>
    </source>
</reference>
<evidence type="ECO:0000256" key="5">
    <source>
        <dbReference type="SAM" id="Phobius"/>
    </source>
</evidence>
<feature type="transmembrane region" description="Helical" evidence="5">
    <location>
        <begin position="74"/>
        <end position="97"/>
    </location>
</feature>
<evidence type="ECO:0000256" key="2">
    <source>
        <dbReference type="ARBA" id="ARBA00022692"/>
    </source>
</evidence>
<reference evidence="6" key="1">
    <citation type="journal article" date="2013" name="J. Bacteriol.">
        <title>Gene content and diversity of the loci encoding biosynthesis of capsular polysaccharides of the 15 serovar reference strains of Haemophilus parasuis.</title>
        <authorList>
            <consortium name="BRaDP1T Consortium"/>
            <person name="Howell K.J."/>
            <person name="Weinert L.A."/>
            <person name="Luan S.L."/>
            <person name="Peters S.E."/>
            <person name="Chaudhuri R.R."/>
            <person name="Harris D."/>
            <person name="Angen O."/>
            <person name="Aragon V."/>
            <person name="Parkhill J."/>
            <person name="Langford P.R."/>
            <person name="Rycroft A.N."/>
            <person name="Wren B.W."/>
            <person name="Tucker A.W."/>
            <person name="Maskell D.J."/>
        </authorList>
    </citation>
    <scope>NUCLEOTIDE SEQUENCE</scope>
    <source>
        <strain evidence="6">SW140</strain>
    </source>
</reference>
<proteinExistence type="predicted"/>
<evidence type="ECO:0000313" key="7">
    <source>
        <dbReference type="EMBL" id="QSX17700.1"/>
    </source>
</evidence>
<dbReference type="EMBL" id="KC795299">
    <property type="protein sequence ID" value="AGM38641.1"/>
    <property type="molecule type" value="Genomic_DNA"/>
</dbReference>
<dbReference type="RefSeq" id="WP_021119088.1">
    <property type="nucleotide sequence ID" value="NZ_CP020085.1"/>
</dbReference>
<dbReference type="Proteomes" id="UP000662736">
    <property type="component" value="Chromosome"/>
</dbReference>
<dbReference type="InterPro" id="IPR052556">
    <property type="entry name" value="PolySynth_Transporter"/>
</dbReference>
<name>T1RPL0_GLAPU</name>
<dbReference type="GO" id="GO:0016020">
    <property type="term" value="C:membrane"/>
    <property type="evidence" value="ECO:0007669"/>
    <property type="project" value="UniProtKB-SubCell"/>
</dbReference>
<evidence type="ECO:0000256" key="3">
    <source>
        <dbReference type="ARBA" id="ARBA00022989"/>
    </source>
</evidence>
<reference evidence="6" key="2">
    <citation type="submission" date="2013-03" db="EMBL/GenBank/DDBJ databases">
        <authorList>
            <person name="Howell K."/>
            <person name="Weinert L."/>
            <person name="Luan S.-L."/>
            <person name="Peters S."/>
            <person name="Aragon V."/>
            <person name="Angen O."/>
            <person name="Tucker A.W."/>
            <person name="Maskell D.J."/>
        </authorList>
    </citation>
    <scope>NUCLEOTIDE SEQUENCE</scope>
    <source>
        <strain evidence="6">SW140</strain>
    </source>
</reference>
<accession>T1RPL0</accession>
<organism evidence="6">
    <name type="scientific">Glaesserella parasuis</name>
    <name type="common">Haemophilus parasuis</name>
    <dbReference type="NCBI Taxonomy" id="738"/>
    <lineage>
        <taxon>Bacteria</taxon>
        <taxon>Pseudomonadati</taxon>
        <taxon>Pseudomonadota</taxon>
        <taxon>Gammaproteobacteria</taxon>
        <taxon>Pasteurellales</taxon>
        <taxon>Pasteurellaceae</taxon>
        <taxon>Glaesserella</taxon>
    </lineage>
</organism>
<keyword evidence="4 5" id="KW-0472">Membrane</keyword>
<comment type="subcellular location">
    <subcellularLocation>
        <location evidence="1">Membrane</location>
        <topology evidence="1">Multi-pass membrane protein</topology>
    </subcellularLocation>
</comment>
<dbReference type="AlphaFoldDB" id="T1RPL0"/>
<evidence type="ECO:0000256" key="4">
    <source>
        <dbReference type="ARBA" id="ARBA00023136"/>
    </source>
</evidence>
<feature type="transmembrane region" description="Helical" evidence="5">
    <location>
        <begin position="373"/>
        <end position="393"/>
    </location>
</feature>
<feature type="transmembrane region" description="Helical" evidence="5">
    <location>
        <begin position="40"/>
        <end position="62"/>
    </location>
</feature>
<dbReference type="Pfam" id="PF01943">
    <property type="entry name" value="Polysacc_synt"/>
    <property type="match status" value="1"/>
</dbReference>
<dbReference type="EMBL" id="CP071491">
    <property type="protein sequence ID" value="QSX17700.1"/>
    <property type="molecule type" value="Genomic_DNA"/>
</dbReference>
<feature type="transmembrane region" description="Helical" evidence="5">
    <location>
        <begin position="237"/>
        <end position="259"/>
    </location>
</feature>
<feature type="transmembrane region" description="Helical" evidence="5">
    <location>
        <begin position="135"/>
        <end position="155"/>
    </location>
</feature>
<evidence type="ECO:0000313" key="6">
    <source>
        <dbReference type="EMBL" id="AGM38641.1"/>
    </source>
</evidence>
<dbReference type="PANTHER" id="PTHR43424:SF1">
    <property type="entry name" value="LOCUS PUTATIVE PROTEIN 1-RELATED"/>
    <property type="match status" value="1"/>
</dbReference>
<feature type="transmembrane region" description="Helical" evidence="5">
    <location>
        <begin position="9"/>
        <end position="28"/>
    </location>
</feature>
<feature type="transmembrane region" description="Helical" evidence="5">
    <location>
        <begin position="167"/>
        <end position="186"/>
    </location>
</feature>
<keyword evidence="2 5" id="KW-0812">Transmembrane</keyword>
<feature type="transmembrane region" description="Helical" evidence="5">
    <location>
        <begin position="103"/>
        <end position="123"/>
    </location>
</feature>
<evidence type="ECO:0000256" key="1">
    <source>
        <dbReference type="ARBA" id="ARBA00004141"/>
    </source>
</evidence>
<feature type="transmembrane region" description="Helical" evidence="5">
    <location>
        <begin position="198"/>
        <end position="217"/>
    </location>
</feature>
<dbReference type="InterPro" id="IPR002797">
    <property type="entry name" value="Polysacc_synth"/>
</dbReference>
<dbReference type="PANTHER" id="PTHR43424">
    <property type="entry name" value="LOCUS PUTATIVE PROTEIN 1-RELATED"/>
    <property type="match status" value="1"/>
</dbReference>
<feature type="transmembrane region" description="Helical" evidence="5">
    <location>
        <begin position="318"/>
        <end position="339"/>
    </location>
</feature>
<feature type="transmembrane region" description="Helical" evidence="5">
    <location>
        <begin position="280"/>
        <end position="298"/>
    </location>
</feature>
<sequence>MKALKDSSIYLIGEFASKSLPFLLLPYLTNKLGMEGFGELSYYQILTTIFVVLVGFCQSNAISRYYYAYGQRSVNFIMLSGYIYTFSIGVIGFITSLFFDNKIISYLVLLSVFQVLLSVQLSLIQCQKNPIKYTIIQVGAIILSISITIFMLEFYDSGLVEKRIQSLLYSEGLMFFLVFFIFNKSVIRFSLKNIKLGIRYILNFGFPLILHNFSGIIKWQLDKVLIYNIFSKSELGIYALGATIASIILTLIAAINRALLPYYYEALKKKKVGINEIKKWVLYSLLFIPVLWLVLINFPSEVLSVFVEEEQEILKYYIIIFSLTALLNIPYAILANYLFFYSKNKYVTYCSLSSTVLYLLVLLGMLSFLDIKYIPYAGVLSSVFMLLLLWFYVKKVDAN</sequence>
<protein>
    <submittedName>
        <fullName evidence="6">Lipopolysaccharide biosynthesis protein</fullName>
    </submittedName>
    <submittedName>
        <fullName evidence="7">Oligosaccharide flippase family protein</fullName>
    </submittedName>
</protein>
<feature type="transmembrane region" description="Helical" evidence="5">
    <location>
        <begin position="346"/>
        <end position="367"/>
    </location>
</feature>
<keyword evidence="3 5" id="KW-1133">Transmembrane helix</keyword>
<gene>
    <name evidence="6" type="primary">wzx2</name>
    <name evidence="7" type="ORF">J1G54_03980</name>
</gene>